<keyword evidence="1" id="KW-0472">Membrane</keyword>
<sequence length="81" mass="8897">MDTDPGAYPQPQPPYPPHYVQQPYPPYGYLPPPPPQHVVTKTSLSGSAHAVHGVLTVCTAGLWAPVWILHAIFAQRRTTTQ</sequence>
<dbReference type="RefSeq" id="WP_091555552.1">
    <property type="nucleotide sequence ID" value="NZ_FNPH01000003.1"/>
</dbReference>
<proteinExistence type="predicted"/>
<reference evidence="3" key="1">
    <citation type="submission" date="2016-10" db="EMBL/GenBank/DDBJ databases">
        <authorList>
            <person name="Varghese N."/>
            <person name="Submissions S."/>
        </authorList>
    </citation>
    <scope>NUCLEOTIDE SEQUENCE [LARGE SCALE GENOMIC DNA]</scope>
    <source>
        <strain evidence="3">DSM 45245</strain>
    </source>
</reference>
<dbReference type="AlphaFoldDB" id="A0A1H3MW23"/>
<keyword evidence="1" id="KW-1133">Transmembrane helix</keyword>
<organism evidence="2 3">
    <name type="scientific">Micromonospora pattaloongensis</name>
    <dbReference type="NCBI Taxonomy" id="405436"/>
    <lineage>
        <taxon>Bacteria</taxon>
        <taxon>Bacillati</taxon>
        <taxon>Actinomycetota</taxon>
        <taxon>Actinomycetes</taxon>
        <taxon>Micromonosporales</taxon>
        <taxon>Micromonosporaceae</taxon>
        <taxon>Micromonospora</taxon>
    </lineage>
</organism>
<name>A0A1H3MW23_9ACTN</name>
<dbReference type="EMBL" id="FNPH01000003">
    <property type="protein sequence ID" value="SDY80169.1"/>
    <property type="molecule type" value="Genomic_DNA"/>
</dbReference>
<dbReference type="Proteomes" id="UP000242415">
    <property type="component" value="Unassembled WGS sequence"/>
</dbReference>
<evidence type="ECO:0000313" key="3">
    <source>
        <dbReference type="Proteomes" id="UP000242415"/>
    </source>
</evidence>
<evidence type="ECO:0000313" key="2">
    <source>
        <dbReference type="EMBL" id="SDY80169.1"/>
    </source>
</evidence>
<keyword evidence="1" id="KW-0812">Transmembrane</keyword>
<protein>
    <submittedName>
        <fullName evidence="2">Uncharacterized protein</fullName>
    </submittedName>
</protein>
<evidence type="ECO:0000256" key="1">
    <source>
        <dbReference type="SAM" id="Phobius"/>
    </source>
</evidence>
<feature type="transmembrane region" description="Helical" evidence="1">
    <location>
        <begin position="50"/>
        <end position="73"/>
    </location>
</feature>
<gene>
    <name evidence="2" type="ORF">SAMN05444365_103524</name>
</gene>
<accession>A0A1H3MW23</accession>
<keyword evidence="3" id="KW-1185">Reference proteome</keyword>